<organism evidence="4 5">
    <name type="scientific">Paraherbaspirillum soli</name>
    <dbReference type="NCBI Taxonomy" id="631222"/>
    <lineage>
        <taxon>Bacteria</taxon>
        <taxon>Pseudomonadati</taxon>
        <taxon>Pseudomonadota</taxon>
        <taxon>Betaproteobacteria</taxon>
        <taxon>Burkholderiales</taxon>
        <taxon>Oxalobacteraceae</taxon>
        <taxon>Paraherbaspirillum</taxon>
    </lineage>
</organism>
<dbReference type="InterPro" id="IPR020802">
    <property type="entry name" value="TesA-like"/>
</dbReference>
<dbReference type="SMART" id="SM00824">
    <property type="entry name" value="PKS_TE"/>
    <property type="match status" value="1"/>
</dbReference>
<feature type="domain" description="Carrier" evidence="3">
    <location>
        <begin position="563"/>
        <end position="642"/>
    </location>
</feature>
<dbReference type="InterPro" id="IPR029058">
    <property type="entry name" value="AB_hydrolase_fold"/>
</dbReference>
<dbReference type="Pfam" id="PF00975">
    <property type="entry name" value="Thioesterase"/>
    <property type="match status" value="1"/>
</dbReference>
<dbReference type="InterPro" id="IPR045851">
    <property type="entry name" value="AMP-bd_C_sf"/>
</dbReference>
<dbReference type="Pfam" id="PF00550">
    <property type="entry name" value="PP-binding"/>
    <property type="match status" value="1"/>
</dbReference>
<dbReference type="RefSeq" id="WP_378999174.1">
    <property type="nucleotide sequence ID" value="NZ_JBHSMT010000028.1"/>
</dbReference>
<dbReference type="InterPro" id="IPR036736">
    <property type="entry name" value="ACP-like_sf"/>
</dbReference>
<protein>
    <submittedName>
        <fullName evidence="4">AMP-binding protein</fullName>
    </submittedName>
</protein>
<dbReference type="Gene3D" id="1.10.1200.10">
    <property type="entry name" value="ACP-like"/>
    <property type="match status" value="1"/>
</dbReference>
<dbReference type="Pfam" id="PF00501">
    <property type="entry name" value="AMP-binding"/>
    <property type="match status" value="1"/>
</dbReference>
<dbReference type="Gene3D" id="3.40.50.12780">
    <property type="entry name" value="N-terminal domain of ligase-like"/>
    <property type="match status" value="1"/>
</dbReference>
<comment type="caution">
    <text evidence="4">The sequence shown here is derived from an EMBL/GenBank/DDBJ whole genome shotgun (WGS) entry which is preliminary data.</text>
</comment>
<evidence type="ECO:0000256" key="1">
    <source>
        <dbReference type="ARBA" id="ARBA00022450"/>
    </source>
</evidence>
<dbReference type="InterPro" id="IPR000873">
    <property type="entry name" value="AMP-dep_synth/lig_dom"/>
</dbReference>
<keyword evidence="2" id="KW-0597">Phosphoprotein</keyword>
<evidence type="ECO:0000259" key="3">
    <source>
        <dbReference type="PROSITE" id="PS50075"/>
    </source>
</evidence>
<keyword evidence="5" id="KW-1185">Reference proteome</keyword>
<sequence>MAQQALFSRPVNPNLGIADLLLSAAHRHPGSGLRFISGEPDQQGDFLSYPALLLEARRILGGLRAQGRSSGAKVVLLLERSDDFIPAFWACALGGYIPCPLTPIRNDPERWVKHLAHVISLLDGPLLVSTAALRKELSGMTNAVDLQSLRSNPPEESVYPPQRETPAVLMLTSGSTGNAKAVALTHRNLLASMAGKTERQQLTAADVTLNWISFDHVAALLEAHLLPLYVGATQLHVETAPILADPLLFLRLIDRYRVSMTFAPNFLFGQINAALQPGPTERQSGSLDLSCLRHIISGGEAIVVETGRRFLDLLAPHGLARSALWPAFGMTETCAGSVYSREFPDGDGNREFASLGRPITGLQMRIVDQRGSALPAGESGELQLRGPMIFSHYFNNPAATRAAFTADGWFHSGDLGRLERGRLSLVGRSKDSIIVSGANYFSHELETVLQQLDGIERSFVAAFPTRPEGADTEQLVVTFAASFPLDDEARLHRLCVAVRNTTILLWGFRPALILPLPKDAFAKTSLGKIQRATLRKRLEAGEFAEHVARIAGVTSRQQGGYSAPEGPAEAAIVQTYAEMFGLAPATVSASASFFDLGGTSLDILKLKRKLEQRFDGGIDVSIMSILQNPSARALAAHTDAAAAAGQRTEYDPIVPLQASGSKTPLFCIHPGVGEVLVFVNLANYFVNERPFYALRARGFNRGEQHFQTFDEMISAYVAAIRRRQPHGPYAIAGYSYGGPVALPVASMLEAQGERVAFVGSIDAPPWIKHPRGKVDAVESAVMLAFFLSLIDRQQMEELPRQLRTTLSAQDPCAYLFQIAAPDRLAELDLDLPRMQAWAALALGLSDLGHAYVPAGMVESVTVFYADPLWGSKQDYLEHELKRWDDYARAPNRYIEVGGEHHTLLDAKHVTGFQAVLRAELDRALGGK</sequence>
<dbReference type="PROSITE" id="PS50075">
    <property type="entry name" value="CARRIER"/>
    <property type="match status" value="1"/>
</dbReference>
<dbReference type="InterPro" id="IPR020845">
    <property type="entry name" value="AMP-binding_CS"/>
</dbReference>
<dbReference type="Gene3D" id="3.40.50.1820">
    <property type="entry name" value="alpha/beta hydrolase"/>
    <property type="match status" value="1"/>
</dbReference>
<name>A0ABW0MFF5_9BURK</name>
<evidence type="ECO:0000313" key="5">
    <source>
        <dbReference type="Proteomes" id="UP001596045"/>
    </source>
</evidence>
<dbReference type="EMBL" id="JBHSMT010000028">
    <property type="protein sequence ID" value="MFC5475671.1"/>
    <property type="molecule type" value="Genomic_DNA"/>
</dbReference>
<dbReference type="Gene3D" id="3.30.300.30">
    <property type="match status" value="1"/>
</dbReference>
<keyword evidence="1" id="KW-0596">Phosphopantetheine</keyword>
<dbReference type="PANTHER" id="PTHR24096">
    <property type="entry name" value="LONG-CHAIN-FATTY-ACID--COA LIGASE"/>
    <property type="match status" value="1"/>
</dbReference>
<dbReference type="InterPro" id="IPR009081">
    <property type="entry name" value="PP-bd_ACP"/>
</dbReference>
<dbReference type="InterPro" id="IPR042099">
    <property type="entry name" value="ANL_N_sf"/>
</dbReference>
<evidence type="ECO:0000256" key="2">
    <source>
        <dbReference type="ARBA" id="ARBA00022553"/>
    </source>
</evidence>
<dbReference type="SUPFAM" id="SSF47336">
    <property type="entry name" value="ACP-like"/>
    <property type="match status" value="1"/>
</dbReference>
<accession>A0ABW0MFF5</accession>
<dbReference type="PANTHER" id="PTHR24096:SF267">
    <property type="entry name" value="MALONATE--COA LIGASE ACSF3, MITOCHONDRIAL"/>
    <property type="match status" value="1"/>
</dbReference>
<evidence type="ECO:0000313" key="4">
    <source>
        <dbReference type="EMBL" id="MFC5475671.1"/>
    </source>
</evidence>
<dbReference type="SMART" id="SM00823">
    <property type="entry name" value="PKS_PP"/>
    <property type="match status" value="1"/>
</dbReference>
<dbReference type="SUPFAM" id="SSF56801">
    <property type="entry name" value="Acetyl-CoA synthetase-like"/>
    <property type="match status" value="1"/>
</dbReference>
<dbReference type="SUPFAM" id="SSF53474">
    <property type="entry name" value="alpha/beta-Hydrolases"/>
    <property type="match status" value="1"/>
</dbReference>
<dbReference type="PROSITE" id="PS00455">
    <property type="entry name" value="AMP_BINDING"/>
    <property type="match status" value="1"/>
</dbReference>
<gene>
    <name evidence="4" type="ORF">ACFPM8_17045</name>
</gene>
<dbReference type="InterPro" id="IPR020806">
    <property type="entry name" value="PKS_PP-bd"/>
</dbReference>
<proteinExistence type="predicted"/>
<dbReference type="Proteomes" id="UP001596045">
    <property type="component" value="Unassembled WGS sequence"/>
</dbReference>
<reference evidence="5" key="1">
    <citation type="journal article" date="2019" name="Int. J. Syst. Evol. Microbiol.">
        <title>The Global Catalogue of Microorganisms (GCM) 10K type strain sequencing project: providing services to taxonomists for standard genome sequencing and annotation.</title>
        <authorList>
            <consortium name="The Broad Institute Genomics Platform"/>
            <consortium name="The Broad Institute Genome Sequencing Center for Infectious Disease"/>
            <person name="Wu L."/>
            <person name="Ma J."/>
        </authorList>
    </citation>
    <scope>NUCLEOTIDE SEQUENCE [LARGE SCALE GENOMIC DNA]</scope>
    <source>
        <strain evidence="5">JCM 17066</strain>
    </source>
</reference>
<dbReference type="InterPro" id="IPR001031">
    <property type="entry name" value="Thioesterase"/>
</dbReference>